<dbReference type="Proteomes" id="UP000006859">
    <property type="component" value="Chromosome"/>
</dbReference>
<dbReference type="AlphaFoldDB" id="E0SN62"/>
<reference evidence="1 2" key="1">
    <citation type="journal article" date="2011" name="J. Bacteriol.">
        <title>Genome sequence of the plant-pathogenic bacterium Dickeya dadantii 3937.</title>
        <authorList>
            <person name="Glasner J.D."/>
            <person name="Yang C.H."/>
            <person name="Reverchon S."/>
            <person name="Hugouvieux-Cotte-Pattat N."/>
            <person name="Condemine G."/>
            <person name="Bohin J.P."/>
            <person name="Van Gijsegem F."/>
            <person name="Yang S."/>
            <person name="Franza T."/>
            <person name="Expert D."/>
            <person name="Plunkett G. III"/>
            <person name="San Francisco M.J."/>
            <person name="Charkowski A.O."/>
            <person name="Py B."/>
            <person name="Bell K."/>
            <person name="Rauscher L."/>
            <person name="Rodriguez-Palenzuela P."/>
            <person name="Toussaint A."/>
            <person name="Holeva M.C."/>
            <person name="He S.Y."/>
            <person name="Douet V."/>
            <person name="Boccara M."/>
            <person name="Blanco C."/>
            <person name="Toth I."/>
            <person name="Anderson B.D."/>
            <person name="Biehl B.S."/>
            <person name="Mau B."/>
            <person name="Flynn S.M."/>
            <person name="Barras F."/>
            <person name="Lindeberg M."/>
            <person name="Birch P.R."/>
            <person name="Tsuyumu S."/>
            <person name="Shi X."/>
            <person name="Hibbing M."/>
            <person name="Yap M.N."/>
            <person name="Carpentier M."/>
            <person name="Dassa E."/>
            <person name="Umehara M."/>
            <person name="Kim J.F."/>
            <person name="Rusch M."/>
            <person name="Soni P."/>
            <person name="Mayhew G.F."/>
            <person name="Fouts D.E."/>
            <person name="Gill S.R."/>
            <person name="Blattner F.R."/>
            <person name="Keen N.T."/>
            <person name="Perna N.T."/>
        </authorList>
    </citation>
    <scope>NUCLEOTIDE SEQUENCE [LARGE SCALE GENOMIC DNA]</scope>
    <source>
        <strain evidence="1 2">3937</strain>
    </source>
</reference>
<name>E0SN62_DICD3</name>
<dbReference type="KEGG" id="ddd:Dda3937_00006"/>
<keyword evidence="2" id="KW-1185">Reference proteome</keyword>
<sequence>MAEIISYKIIILISISSIVFTSNAYVYGGSNFNHPGCQNFSDFPPSIPYGNEQYMWNNYKFEVENYVRKVKDYVGNGDNDIKRIKGAQQKANNDVNQLVEEYNRKVSWILKILEC</sequence>
<dbReference type="HOGENOM" id="CLU_177718_0_0_6"/>
<dbReference type="EMBL" id="CP002038">
    <property type="protein sequence ID" value="ADM99508.1"/>
    <property type="molecule type" value="Genomic_DNA"/>
</dbReference>
<dbReference type="eggNOG" id="ENOG50338QI">
    <property type="taxonomic scope" value="Bacteria"/>
</dbReference>
<proteinExistence type="predicted"/>
<accession>E0SN62</accession>
<protein>
    <submittedName>
        <fullName evidence="1">Uncharacterized protein</fullName>
    </submittedName>
</protein>
<organism evidence="1 2">
    <name type="scientific">Dickeya dadantii (strain 3937)</name>
    <name type="common">Erwinia chrysanthemi (strain 3937)</name>
    <dbReference type="NCBI Taxonomy" id="198628"/>
    <lineage>
        <taxon>Bacteria</taxon>
        <taxon>Pseudomonadati</taxon>
        <taxon>Pseudomonadota</taxon>
        <taxon>Gammaproteobacteria</taxon>
        <taxon>Enterobacterales</taxon>
        <taxon>Pectobacteriaceae</taxon>
        <taxon>Dickeya</taxon>
    </lineage>
</organism>
<gene>
    <name evidence="1" type="ordered locus">Dda3937_00006</name>
</gene>
<evidence type="ECO:0000313" key="1">
    <source>
        <dbReference type="EMBL" id="ADM99508.1"/>
    </source>
</evidence>
<dbReference type="PATRIC" id="fig|198628.6.peg.3267"/>
<evidence type="ECO:0000313" key="2">
    <source>
        <dbReference type="Proteomes" id="UP000006859"/>
    </source>
</evidence>